<dbReference type="Pfam" id="PF00005">
    <property type="entry name" value="ABC_tran"/>
    <property type="match status" value="1"/>
</dbReference>
<comment type="similarity">
    <text evidence="1">Belongs to the ABC transporter superfamily. ABCD family. Peroxisomal fatty acyl CoA transporter (TC 3.A.1.203) subfamily.</text>
</comment>
<dbReference type="Gene3D" id="1.20.1560.10">
    <property type="entry name" value="ABC transporter type 1, transmembrane domain"/>
    <property type="match status" value="1"/>
</dbReference>
<accession>A0A7S0GZT6</accession>
<dbReference type="PANTHER" id="PTHR11384:SF55">
    <property type="entry name" value="ATP-BINDING CASSETTE TRANSPORTER"/>
    <property type="match status" value="1"/>
</dbReference>
<evidence type="ECO:0000256" key="7">
    <source>
        <dbReference type="ARBA" id="ARBA00023136"/>
    </source>
</evidence>
<gene>
    <name evidence="11" type="ORF">MSP1401_LOCUS9925</name>
</gene>
<dbReference type="InterPro" id="IPR011527">
    <property type="entry name" value="ABC1_TM_dom"/>
</dbReference>
<dbReference type="PROSITE" id="PS00211">
    <property type="entry name" value="ABC_TRANSPORTER_1"/>
    <property type="match status" value="1"/>
</dbReference>
<dbReference type="GO" id="GO:0016020">
    <property type="term" value="C:membrane"/>
    <property type="evidence" value="ECO:0007669"/>
    <property type="project" value="InterPro"/>
</dbReference>
<evidence type="ECO:0000256" key="6">
    <source>
        <dbReference type="ARBA" id="ARBA00022989"/>
    </source>
</evidence>
<dbReference type="InterPro" id="IPR003439">
    <property type="entry name" value="ABC_transporter-like_ATP-bd"/>
</dbReference>
<keyword evidence="5" id="KW-0067">ATP-binding</keyword>
<proteinExistence type="inferred from homology"/>
<evidence type="ECO:0000256" key="8">
    <source>
        <dbReference type="SAM" id="Phobius"/>
    </source>
</evidence>
<dbReference type="InterPro" id="IPR050835">
    <property type="entry name" value="ABC_transporter_sub-D"/>
</dbReference>
<evidence type="ECO:0000256" key="5">
    <source>
        <dbReference type="ARBA" id="ARBA00022840"/>
    </source>
</evidence>
<evidence type="ECO:0000256" key="1">
    <source>
        <dbReference type="ARBA" id="ARBA00008575"/>
    </source>
</evidence>
<keyword evidence="3 8" id="KW-0812">Transmembrane</keyword>
<evidence type="ECO:0000259" key="10">
    <source>
        <dbReference type="PROSITE" id="PS50929"/>
    </source>
</evidence>
<organism evidence="11">
    <name type="scientific">Micromonas pusilla</name>
    <name type="common">Picoplanktonic green alga</name>
    <name type="synonym">Chromulina pusilla</name>
    <dbReference type="NCBI Taxonomy" id="38833"/>
    <lineage>
        <taxon>Eukaryota</taxon>
        <taxon>Viridiplantae</taxon>
        <taxon>Chlorophyta</taxon>
        <taxon>Mamiellophyceae</taxon>
        <taxon>Mamiellales</taxon>
        <taxon>Mamiellaceae</taxon>
        <taxon>Micromonas</taxon>
    </lineage>
</organism>
<protein>
    <recommendedName>
        <fullName evidence="12">ATP-binding cassette superfamily</fullName>
    </recommendedName>
</protein>
<dbReference type="SUPFAM" id="SSF90123">
    <property type="entry name" value="ABC transporter transmembrane region"/>
    <property type="match status" value="1"/>
</dbReference>
<feature type="domain" description="ABC transmembrane type-1" evidence="10">
    <location>
        <begin position="3"/>
        <end position="184"/>
    </location>
</feature>
<dbReference type="Pfam" id="PF06472">
    <property type="entry name" value="ABC_membrane_2"/>
    <property type="match status" value="1"/>
</dbReference>
<dbReference type="GO" id="GO:0140359">
    <property type="term" value="F:ABC-type transporter activity"/>
    <property type="evidence" value="ECO:0007669"/>
    <property type="project" value="InterPro"/>
</dbReference>
<keyword evidence="2" id="KW-0813">Transport</keyword>
<feature type="domain" description="ABC transporter" evidence="9">
    <location>
        <begin position="257"/>
        <end position="522"/>
    </location>
</feature>
<evidence type="ECO:0000256" key="3">
    <source>
        <dbReference type="ARBA" id="ARBA00022692"/>
    </source>
</evidence>
<dbReference type="AlphaFoldDB" id="A0A7S0GZT6"/>
<dbReference type="SUPFAM" id="SSF52540">
    <property type="entry name" value="P-loop containing nucleoside triphosphate hydrolases"/>
    <property type="match status" value="1"/>
</dbReference>
<sequence>MCEDSARFTETCAALVTTVAQKILSLCAFLNVLYQISPALVATCFLYGFAGALLVSKTFAGRLTDADTKCAKTNADMRTLLMRIRDKAESVAFVRGGARELKNALTSLTAVKEATKSKIAASRNARLFADAFEFALVLVPSLVVAPRYFNGEVPFGAVTQAGFAFRTVSNALNVVVARFEELTKLAAETERLDALDEAFAYHANNLTRNTRAYANESPSSAFSAFSVSNGTKFPSEDDSSKSGNDGNNAENYDSVVLRFTNVSARVPGAREKTRLWSGLHLTAKRSDAVLISGPSGCGKSALFRVAAGLWDPAPCGAHEVEMVLPPQTKTMFLPQETYVYNGETTLRDLVTYPGVFFSDDTGDETDDSYETNDDDVRDALNAAGLQRLLHSDDAALVTSSGRSAFSHPSRPERVFQNQKITDALDVVRDWHSCLSPGERQRVAFARLFLRRPSLAFLDEATSFLDETAEAEMYYLAKKRAGCVVSVGHRSSLRKFHDAKVEYVPAPENEKSSGGTWETRRAA</sequence>
<name>A0A7S0GZT6_MICPS</name>
<keyword evidence="4" id="KW-0547">Nucleotide-binding</keyword>
<dbReference type="SMART" id="SM00382">
    <property type="entry name" value="AAA"/>
    <property type="match status" value="1"/>
</dbReference>
<dbReference type="EMBL" id="HBEN01011944">
    <property type="protein sequence ID" value="CAD8447180.1"/>
    <property type="molecule type" value="Transcribed_RNA"/>
</dbReference>
<dbReference type="PANTHER" id="PTHR11384">
    <property type="entry name" value="ATP-BINDING CASSETTE, SUB-FAMILY D MEMBER"/>
    <property type="match status" value="1"/>
</dbReference>
<keyword evidence="7 8" id="KW-0472">Membrane</keyword>
<evidence type="ECO:0000256" key="2">
    <source>
        <dbReference type="ARBA" id="ARBA00022448"/>
    </source>
</evidence>
<dbReference type="GO" id="GO:0016887">
    <property type="term" value="F:ATP hydrolysis activity"/>
    <property type="evidence" value="ECO:0007669"/>
    <property type="project" value="InterPro"/>
</dbReference>
<evidence type="ECO:0000256" key="4">
    <source>
        <dbReference type="ARBA" id="ARBA00022741"/>
    </source>
</evidence>
<dbReference type="Gene3D" id="3.40.50.300">
    <property type="entry name" value="P-loop containing nucleotide triphosphate hydrolases"/>
    <property type="match status" value="1"/>
</dbReference>
<dbReference type="PROSITE" id="PS50893">
    <property type="entry name" value="ABC_TRANSPORTER_2"/>
    <property type="match status" value="1"/>
</dbReference>
<dbReference type="InterPro" id="IPR027417">
    <property type="entry name" value="P-loop_NTPase"/>
</dbReference>
<dbReference type="GO" id="GO:0005524">
    <property type="term" value="F:ATP binding"/>
    <property type="evidence" value="ECO:0007669"/>
    <property type="project" value="UniProtKB-KW"/>
</dbReference>
<feature type="transmembrane region" description="Helical" evidence="8">
    <location>
        <begin position="32"/>
        <end position="55"/>
    </location>
</feature>
<dbReference type="PROSITE" id="PS50929">
    <property type="entry name" value="ABC_TM1F"/>
    <property type="match status" value="1"/>
</dbReference>
<evidence type="ECO:0000313" key="11">
    <source>
        <dbReference type="EMBL" id="CAD8447180.1"/>
    </source>
</evidence>
<dbReference type="InterPro" id="IPR017871">
    <property type="entry name" value="ABC_transporter-like_CS"/>
</dbReference>
<evidence type="ECO:0000259" key="9">
    <source>
        <dbReference type="PROSITE" id="PS50893"/>
    </source>
</evidence>
<keyword evidence="6 8" id="KW-1133">Transmembrane helix</keyword>
<dbReference type="InterPro" id="IPR003593">
    <property type="entry name" value="AAA+_ATPase"/>
</dbReference>
<reference evidence="11" key="1">
    <citation type="submission" date="2021-01" db="EMBL/GenBank/DDBJ databases">
        <authorList>
            <person name="Corre E."/>
            <person name="Pelletier E."/>
            <person name="Niang G."/>
            <person name="Scheremetjew M."/>
            <person name="Finn R."/>
            <person name="Kale V."/>
            <person name="Holt S."/>
            <person name="Cochrane G."/>
            <person name="Meng A."/>
            <person name="Brown T."/>
            <person name="Cohen L."/>
        </authorList>
    </citation>
    <scope>NUCLEOTIDE SEQUENCE</scope>
    <source>
        <strain evidence="11">CCAC1681</strain>
    </source>
</reference>
<dbReference type="InterPro" id="IPR036640">
    <property type="entry name" value="ABC1_TM_sf"/>
</dbReference>
<evidence type="ECO:0008006" key="12">
    <source>
        <dbReference type="Google" id="ProtNLM"/>
    </source>
</evidence>